<dbReference type="Gene3D" id="1.10.238.160">
    <property type="match status" value="1"/>
</dbReference>
<reference evidence="1" key="1">
    <citation type="submission" date="2010-07" db="EMBL/GenBank/DDBJ databases">
        <authorList>
            <consortium name="CONSOLIDER consortium CSD2007-00005"/>
            <person name="Guazzaroni M.-E."/>
            <person name="Richter M."/>
            <person name="Garcia-Salamanca A."/>
            <person name="Yarza P."/>
            <person name="Ferrer M."/>
        </authorList>
    </citation>
    <scope>NUCLEOTIDE SEQUENCE</scope>
</reference>
<sequence>MPVFSGECYGVTSMAAQLKSALTIIRRKEVEARTGLSRSSIYAKMKHNPKRPGDFDSTFPTPISVGAKAVGWIEGEIDAWLTAQVEKSRKA</sequence>
<organism evidence="1">
    <name type="scientific">sediment metagenome</name>
    <dbReference type="NCBI Taxonomy" id="749907"/>
    <lineage>
        <taxon>unclassified sequences</taxon>
        <taxon>metagenomes</taxon>
        <taxon>ecological metagenomes</taxon>
    </lineage>
</organism>
<dbReference type="PANTHER" id="PTHR36154:SF1">
    <property type="entry name" value="DNA-BINDING TRANSCRIPTIONAL ACTIVATOR ALPA"/>
    <property type="match status" value="1"/>
</dbReference>
<name>D9PLI1_9ZZZZ</name>
<protein>
    <submittedName>
        <fullName evidence="1">Phage transcriptional regulator, AlpA</fullName>
    </submittedName>
</protein>
<gene>
    <name evidence="1" type="ORF">LDC_2404</name>
</gene>
<dbReference type="AlphaFoldDB" id="D9PLI1"/>
<dbReference type="Pfam" id="PF05930">
    <property type="entry name" value="Phage_AlpA"/>
    <property type="match status" value="1"/>
</dbReference>
<reference evidence="1" key="2">
    <citation type="journal article" date="2011" name="Microb. Ecol.">
        <title>Taxonomic and Functional Metagenomic Profiling of the Microbial Community in the Anoxic Sediment of a Sub-saline Shallow Lake (Laguna de Carrizo, Central Spain).</title>
        <authorList>
            <person name="Ferrer M."/>
            <person name="Guazzaroni M.E."/>
            <person name="Richter M."/>
            <person name="Garcia-Salamanca A."/>
            <person name="Yarza P."/>
            <person name="Suarez-Suarez A."/>
            <person name="Solano J."/>
            <person name="Alcaide M."/>
            <person name="van Dillewijn P."/>
            <person name="Molina-Henares M.A."/>
            <person name="Lopez-Cortes N."/>
            <person name="Al-Ramahi Y."/>
            <person name="Guerrero C."/>
            <person name="Acosta A."/>
            <person name="de Eugenio L.I."/>
            <person name="Martinez V."/>
            <person name="Marques S."/>
            <person name="Rojo F."/>
            <person name="Santero E."/>
            <person name="Genilloud O."/>
            <person name="Perez-Perez J."/>
            <person name="Rossello-Mora R."/>
            <person name="Ramos J.L."/>
        </authorList>
    </citation>
    <scope>NUCLEOTIDE SEQUENCE</scope>
</reference>
<dbReference type="InterPro" id="IPR010260">
    <property type="entry name" value="AlpA"/>
</dbReference>
<accession>D9PLI1</accession>
<dbReference type="EMBL" id="ADZX01000731">
    <property type="protein sequence ID" value="EFK95584.1"/>
    <property type="molecule type" value="Genomic_DNA"/>
</dbReference>
<dbReference type="InterPro" id="IPR052931">
    <property type="entry name" value="Prophage_regulatory_activator"/>
</dbReference>
<proteinExistence type="predicted"/>
<dbReference type="PANTHER" id="PTHR36154">
    <property type="entry name" value="DNA-BINDING TRANSCRIPTIONAL ACTIVATOR ALPA"/>
    <property type="match status" value="1"/>
</dbReference>
<evidence type="ECO:0000313" key="1">
    <source>
        <dbReference type="EMBL" id="EFK95584.1"/>
    </source>
</evidence>
<comment type="caution">
    <text evidence="1">The sequence shown here is derived from an EMBL/GenBank/DDBJ whole genome shotgun (WGS) entry which is preliminary data.</text>
</comment>